<dbReference type="EMBL" id="UINC01001814">
    <property type="protein sequence ID" value="SUZ89285.1"/>
    <property type="molecule type" value="Genomic_DNA"/>
</dbReference>
<organism evidence="1">
    <name type="scientific">marine metagenome</name>
    <dbReference type="NCBI Taxonomy" id="408172"/>
    <lineage>
        <taxon>unclassified sequences</taxon>
        <taxon>metagenomes</taxon>
        <taxon>ecological metagenomes</taxon>
    </lineage>
</organism>
<sequence>GLIFSNGFQVLENQKSLFWFPVADFFVKWAGVANRNFYEKKIVSLLRRIQVPILGYYNWELVLKKL</sequence>
<name>A0A381RBY4_9ZZZZ</name>
<evidence type="ECO:0000313" key="1">
    <source>
        <dbReference type="EMBL" id="SUZ89285.1"/>
    </source>
</evidence>
<gene>
    <name evidence="1" type="ORF">METZ01_LOCUS42139</name>
</gene>
<dbReference type="AlphaFoldDB" id="A0A381RBY4"/>
<accession>A0A381RBY4</accession>
<feature type="non-terminal residue" evidence="1">
    <location>
        <position position="1"/>
    </location>
</feature>
<reference evidence="1" key="1">
    <citation type="submission" date="2018-05" db="EMBL/GenBank/DDBJ databases">
        <authorList>
            <person name="Lanie J.A."/>
            <person name="Ng W.-L."/>
            <person name="Kazmierczak K.M."/>
            <person name="Andrzejewski T.M."/>
            <person name="Davidsen T.M."/>
            <person name="Wayne K.J."/>
            <person name="Tettelin H."/>
            <person name="Glass J.I."/>
            <person name="Rusch D."/>
            <person name="Podicherti R."/>
            <person name="Tsui H.-C.T."/>
            <person name="Winkler M.E."/>
        </authorList>
    </citation>
    <scope>NUCLEOTIDE SEQUENCE</scope>
</reference>
<proteinExistence type="predicted"/>
<protein>
    <submittedName>
        <fullName evidence="1">Uncharacterized protein</fullName>
    </submittedName>
</protein>